<dbReference type="PROSITE" id="PS51710">
    <property type="entry name" value="G_OBG"/>
    <property type="match status" value="1"/>
</dbReference>
<evidence type="ECO:0000256" key="3">
    <source>
        <dbReference type="ARBA" id="ARBA00023134"/>
    </source>
</evidence>
<dbReference type="GO" id="GO:0003924">
    <property type="term" value="F:GTPase activity"/>
    <property type="evidence" value="ECO:0007669"/>
    <property type="project" value="InterPro"/>
</dbReference>
<dbReference type="Pfam" id="PF16897">
    <property type="entry name" value="MMR_HSR1_Xtn"/>
    <property type="match status" value="1"/>
</dbReference>
<dbReference type="InterPro" id="IPR006073">
    <property type="entry name" value="GTP-bd"/>
</dbReference>
<evidence type="ECO:0000313" key="6">
    <source>
        <dbReference type="Proteomes" id="UP000229531"/>
    </source>
</evidence>
<dbReference type="InterPro" id="IPR012675">
    <property type="entry name" value="Beta-grasp_dom_sf"/>
</dbReference>
<reference evidence="6" key="1">
    <citation type="submission" date="2017-09" db="EMBL/GenBank/DDBJ databases">
        <title>Depth-based differentiation of microbial function through sediment-hosted aquifers and enrichment of novel symbionts in the deep terrestrial subsurface.</title>
        <authorList>
            <person name="Probst A.J."/>
            <person name="Ladd B."/>
            <person name="Jarett J.K."/>
            <person name="Geller-Mcgrath D.E."/>
            <person name="Sieber C.M.K."/>
            <person name="Emerson J.B."/>
            <person name="Anantharaman K."/>
            <person name="Thomas B.C."/>
            <person name="Malmstrom R."/>
            <person name="Stieglmeier M."/>
            <person name="Klingl A."/>
            <person name="Woyke T."/>
            <person name="Ryan C.M."/>
            <person name="Banfield J.F."/>
        </authorList>
    </citation>
    <scope>NUCLEOTIDE SEQUENCE [LARGE SCALE GENOMIC DNA]</scope>
</reference>
<dbReference type="NCBIfam" id="TIGR00231">
    <property type="entry name" value="small_GTP"/>
    <property type="match status" value="1"/>
</dbReference>
<dbReference type="PANTHER" id="PTHR43127">
    <property type="entry name" value="DEVELOPMENTALLY-REGULATED GTP-BINDING PROTEIN 2"/>
    <property type="match status" value="1"/>
</dbReference>
<dbReference type="GO" id="GO:0005525">
    <property type="term" value="F:GTP binding"/>
    <property type="evidence" value="ECO:0007669"/>
    <property type="project" value="UniProtKB-KW"/>
</dbReference>
<dbReference type="SUPFAM" id="SSF52540">
    <property type="entry name" value="P-loop containing nucleoside triphosphate hydrolases"/>
    <property type="match status" value="1"/>
</dbReference>
<dbReference type="InterPro" id="IPR031662">
    <property type="entry name" value="GTP-binding_2"/>
</dbReference>
<dbReference type="Gene3D" id="3.40.50.300">
    <property type="entry name" value="P-loop containing nucleotide triphosphate hydrolases"/>
    <property type="match status" value="1"/>
</dbReference>
<keyword evidence="2" id="KW-0460">Magnesium</keyword>
<dbReference type="InterPro" id="IPR027417">
    <property type="entry name" value="P-loop_NTPase"/>
</dbReference>
<protein>
    <submittedName>
        <fullName evidence="5">GTP-binding protein</fullName>
    </submittedName>
</protein>
<dbReference type="EMBL" id="PFJG01000028">
    <property type="protein sequence ID" value="PIX68104.1"/>
    <property type="molecule type" value="Genomic_DNA"/>
</dbReference>
<dbReference type="Proteomes" id="UP000229531">
    <property type="component" value="Unassembled WGS sequence"/>
</dbReference>
<dbReference type="InterPro" id="IPR031167">
    <property type="entry name" value="G_OBG"/>
</dbReference>
<dbReference type="Gene3D" id="3.10.20.30">
    <property type="match status" value="1"/>
</dbReference>
<dbReference type="PRINTS" id="PR00326">
    <property type="entry name" value="GTP1OBG"/>
</dbReference>
<dbReference type="InterPro" id="IPR005225">
    <property type="entry name" value="Small_GTP-bd"/>
</dbReference>
<dbReference type="InterPro" id="IPR006074">
    <property type="entry name" value="GTP1-OBG_CS"/>
</dbReference>
<dbReference type="PROSITE" id="PS00905">
    <property type="entry name" value="GTP1_OBG"/>
    <property type="match status" value="1"/>
</dbReference>
<sequence>MYADEISKKIEAVKKEIHDTPYDKSSQFHHGVLKAKLAKYNDMLEAKVAMGGGGTGGGGYAIKHSGDASVVLVGLPSVGKSTLLNAITNAESKVGNYDFTTLGVVPGMMEYKGVRIQILDLPGIIEGAAGGKGFGRKVLSVVRASNLVVLMTDYQRANWLSKVKKELEDAGMRLNKRPPKIHVHKIAKGAIQIIDPYFSLPAEQILEIVKEMGFDNVVVQFGEKINSVDELIDGLSKSRTYIPLVEVVTKMDTIKNYELRITNFKKDGIVGMAADKGIGIEEFKEAVWKGLGLVRVYLKRERVLEADRKEPLIMKKTDTLNQVLKRISSEMRDDVSRACIWGKNACFPGQEVSFKSLVFDEMEVWFGR</sequence>
<dbReference type="AlphaFoldDB" id="A0A2M7LJ65"/>
<evidence type="ECO:0000259" key="4">
    <source>
        <dbReference type="PROSITE" id="PS51710"/>
    </source>
</evidence>
<evidence type="ECO:0000256" key="1">
    <source>
        <dbReference type="ARBA" id="ARBA00022741"/>
    </source>
</evidence>
<name>A0A2M7LJ65_9BACT</name>
<dbReference type="Pfam" id="PF01926">
    <property type="entry name" value="MMR_HSR1"/>
    <property type="match status" value="1"/>
</dbReference>
<dbReference type="InterPro" id="IPR045001">
    <property type="entry name" value="DRG"/>
</dbReference>
<evidence type="ECO:0000256" key="2">
    <source>
        <dbReference type="ARBA" id="ARBA00022842"/>
    </source>
</evidence>
<comment type="caution">
    <text evidence="5">The sequence shown here is derived from an EMBL/GenBank/DDBJ whole genome shotgun (WGS) entry which is preliminary data.</text>
</comment>
<keyword evidence="1" id="KW-0547">Nucleotide-binding</keyword>
<gene>
    <name evidence="5" type="ORF">COZ41_01495</name>
</gene>
<accession>A0A2M7LJ65</accession>
<proteinExistence type="predicted"/>
<keyword evidence="3" id="KW-0342">GTP-binding</keyword>
<organism evidence="5 6">
    <name type="scientific">Candidatus Shapirobacteria bacterium CG_4_10_14_3_um_filter_35_13</name>
    <dbReference type="NCBI Taxonomy" id="1974873"/>
    <lineage>
        <taxon>Bacteria</taxon>
        <taxon>Candidatus Shapironibacteriota</taxon>
    </lineage>
</organism>
<feature type="domain" description="OBG-type G" evidence="4">
    <location>
        <begin position="68"/>
        <end position="292"/>
    </location>
</feature>
<evidence type="ECO:0000313" key="5">
    <source>
        <dbReference type="EMBL" id="PIX68104.1"/>
    </source>
</evidence>